<keyword evidence="6" id="KW-0547">Nucleotide-binding</keyword>
<dbReference type="InterPro" id="IPR051414">
    <property type="entry name" value="Adenylate-forming_Reductase"/>
</dbReference>
<dbReference type="FunFam" id="3.40.50.12780:FF:000016">
    <property type="entry name" value="Phenylacetate-coenzyme A ligase"/>
    <property type="match status" value="1"/>
</dbReference>
<keyword evidence="4" id="KW-0597">Phosphoprotein</keyword>
<feature type="non-terminal residue" evidence="8">
    <location>
        <position position="1"/>
    </location>
</feature>
<evidence type="ECO:0000259" key="7">
    <source>
        <dbReference type="Pfam" id="PF00501"/>
    </source>
</evidence>
<dbReference type="GO" id="GO:0016878">
    <property type="term" value="F:acid-thiol ligase activity"/>
    <property type="evidence" value="ECO:0007669"/>
    <property type="project" value="UniProtKB-ARBA"/>
</dbReference>
<feature type="domain" description="AMP-dependent synthetase/ligase" evidence="7">
    <location>
        <begin position="72"/>
        <end position="255"/>
    </location>
</feature>
<comment type="caution">
    <text evidence="8">The sequence shown here is derived from an EMBL/GenBank/DDBJ whole genome shotgun (WGS) entry which is preliminary data.</text>
</comment>
<protein>
    <recommendedName>
        <fullName evidence="7">AMP-dependent synthetase/ligase domain-containing protein</fullName>
    </recommendedName>
</protein>
<dbReference type="PANTHER" id="PTHR43439:SF2">
    <property type="entry name" value="ENZYME, PUTATIVE (JCVI)-RELATED"/>
    <property type="match status" value="1"/>
</dbReference>
<dbReference type="InterPro" id="IPR042099">
    <property type="entry name" value="ANL_N_sf"/>
</dbReference>
<organism evidence="8">
    <name type="scientific">marine sediment metagenome</name>
    <dbReference type="NCBI Taxonomy" id="412755"/>
    <lineage>
        <taxon>unclassified sequences</taxon>
        <taxon>metagenomes</taxon>
        <taxon>ecological metagenomes</taxon>
    </lineage>
</organism>
<name>X1P8A5_9ZZZZ</name>
<keyword evidence="3" id="KW-0596">Phosphopantetheine</keyword>
<dbReference type="GO" id="GO:0016405">
    <property type="term" value="F:CoA-ligase activity"/>
    <property type="evidence" value="ECO:0007669"/>
    <property type="project" value="UniProtKB-ARBA"/>
</dbReference>
<keyword evidence="5" id="KW-0436">Ligase</keyword>
<sequence length="256" mass="27689">QLHRLRATVARLAANVPYYRQKFDEGDVDPLGIKSLEDLQHLPFTTKDDLRETYPTGLFAVPVAELVRVHASSGTTGTPVVVGYTRADIDIWAETMARTICLGGGNSSDILQVAYGYGLFTGGLGLHFGGEKVGCTVIPMSAGNTARQIMMMRDLGTTMVACTPSYALTLADAMVEEGMDARELRLKSGLFGAEVWSQASREAIEEMLQLKAYDIYGLTEVIGPGVSADCEYGCGMHICDDHFIPEIIDPDTGEVL</sequence>
<evidence type="ECO:0000256" key="3">
    <source>
        <dbReference type="ARBA" id="ARBA00022450"/>
    </source>
</evidence>
<evidence type="ECO:0000256" key="6">
    <source>
        <dbReference type="ARBA" id="ARBA00022741"/>
    </source>
</evidence>
<evidence type="ECO:0000313" key="8">
    <source>
        <dbReference type="EMBL" id="GAI35270.1"/>
    </source>
</evidence>
<gene>
    <name evidence="8" type="ORF">S06H3_47592</name>
</gene>
<dbReference type="GO" id="GO:0000166">
    <property type="term" value="F:nucleotide binding"/>
    <property type="evidence" value="ECO:0007669"/>
    <property type="project" value="UniProtKB-KW"/>
</dbReference>
<feature type="non-terminal residue" evidence="8">
    <location>
        <position position="256"/>
    </location>
</feature>
<dbReference type="AlphaFoldDB" id="X1P8A5"/>
<proteinExistence type="predicted"/>
<dbReference type="InterPro" id="IPR000873">
    <property type="entry name" value="AMP-dep_synth/lig_dom"/>
</dbReference>
<reference evidence="8" key="1">
    <citation type="journal article" date="2014" name="Front. Microbiol.">
        <title>High frequency of phylogenetically diverse reductive dehalogenase-homologous genes in deep subseafloor sedimentary metagenomes.</title>
        <authorList>
            <person name="Kawai M."/>
            <person name="Futagami T."/>
            <person name="Toyoda A."/>
            <person name="Takaki Y."/>
            <person name="Nishi S."/>
            <person name="Hori S."/>
            <person name="Arai W."/>
            <person name="Tsubouchi T."/>
            <person name="Morono Y."/>
            <person name="Uchiyama I."/>
            <person name="Ito T."/>
            <person name="Fujiyama A."/>
            <person name="Inagaki F."/>
            <person name="Takami H."/>
        </authorList>
    </citation>
    <scope>NUCLEOTIDE SEQUENCE</scope>
    <source>
        <strain evidence="8">Expedition CK06-06</strain>
    </source>
</reference>
<evidence type="ECO:0000256" key="1">
    <source>
        <dbReference type="ARBA" id="ARBA00005211"/>
    </source>
</evidence>
<evidence type="ECO:0000256" key="2">
    <source>
        <dbReference type="ARBA" id="ARBA00011245"/>
    </source>
</evidence>
<evidence type="ECO:0000256" key="5">
    <source>
        <dbReference type="ARBA" id="ARBA00022598"/>
    </source>
</evidence>
<dbReference type="PANTHER" id="PTHR43439">
    <property type="entry name" value="PHENYLACETATE-COENZYME A LIGASE"/>
    <property type="match status" value="1"/>
</dbReference>
<comment type="pathway">
    <text evidence="1">Aromatic compound metabolism.</text>
</comment>
<dbReference type="GO" id="GO:0042537">
    <property type="term" value="P:benzene-containing compound metabolic process"/>
    <property type="evidence" value="ECO:0007669"/>
    <property type="project" value="UniProtKB-ARBA"/>
</dbReference>
<dbReference type="GO" id="GO:0032787">
    <property type="term" value="P:monocarboxylic acid metabolic process"/>
    <property type="evidence" value="ECO:0007669"/>
    <property type="project" value="UniProtKB-ARBA"/>
</dbReference>
<dbReference type="Gene3D" id="3.40.50.12780">
    <property type="entry name" value="N-terminal domain of ligase-like"/>
    <property type="match status" value="1"/>
</dbReference>
<accession>X1P8A5</accession>
<dbReference type="SUPFAM" id="SSF56801">
    <property type="entry name" value="Acetyl-CoA synthetase-like"/>
    <property type="match status" value="1"/>
</dbReference>
<evidence type="ECO:0000256" key="4">
    <source>
        <dbReference type="ARBA" id="ARBA00022553"/>
    </source>
</evidence>
<comment type="subunit">
    <text evidence="2">Monomer.</text>
</comment>
<dbReference type="EMBL" id="BARV01029903">
    <property type="protein sequence ID" value="GAI35270.1"/>
    <property type="molecule type" value="Genomic_DNA"/>
</dbReference>
<dbReference type="Pfam" id="PF00501">
    <property type="entry name" value="AMP-binding"/>
    <property type="match status" value="1"/>
</dbReference>